<dbReference type="InterPro" id="IPR013381">
    <property type="entry name" value="CRISPR-assoc_prot_Cse1"/>
</dbReference>
<evidence type="ECO:0000313" key="1">
    <source>
        <dbReference type="EMBL" id="OUI91459.1"/>
    </source>
</evidence>
<reference evidence="2" key="1">
    <citation type="submission" date="2014-06" db="EMBL/GenBank/DDBJ databases">
        <authorList>
            <person name="Winans N.J."/>
            <person name="Newell P.D."/>
            <person name="Douglas A.E."/>
        </authorList>
    </citation>
    <scope>NUCLEOTIDE SEQUENCE [LARGE SCALE GENOMIC DNA]</scope>
</reference>
<name>A0A252ANL2_9PROT</name>
<gene>
    <name evidence="1" type="ORF">HK17_10855</name>
</gene>
<dbReference type="Pfam" id="PF09481">
    <property type="entry name" value="CRISPR_Cse1"/>
    <property type="match status" value="1"/>
</dbReference>
<accession>A0A252ANL2</accession>
<dbReference type="NCBIfam" id="TIGR02547">
    <property type="entry name" value="casA_cse1"/>
    <property type="match status" value="1"/>
</dbReference>
<sequence>MTDDKPFNLLLDPWLPVSRRSGEASVIRPAQIVEDIKDNPIVGFMWPRADFRVASFEFLIGLLATACPPETHRAWVQNWLKPPSVEQLDEAFAKIADAFWLDGLQARFLQDYDTLQSDSEYAERLLIDAPGESTVKRNADLFVHRGQVERMARSTAAIALFTLQSWAPSGGAGNMTGLRGGGPLTTLVLPEERGSLWRIVWANVPNGSAIKNADKTKVFPWLASTVASGKDGTDVRISENAHPLQCWWGMPRRIRLMFEKNNDQVCDLTGQSDTVLVTGWQQRPYGPKYAGWIGMPYGAGTVHPLTPRYQQKAGAEWLAIHPQPGGIGYRHWAGIVVENADGNRLPASCIATWRNERARDVRLSQAPRLLAAGYDMDNMKARGFIESEMPLFDAQDIERQKNIDILARDCVGAATQIADLLRSSVREALFGKATVSVDVTLLANLRERFWEQTESDFFAILHEAVTTSDDVALKTKWFRILAHAALREFDLTVTLEPETTMQDAKRFSAARKRLSIAVAGKGTEGKKIMNGLGLPVSTDKKTEKIV</sequence>
<organism evidence="1 2">
    <name type="scientific">Acetobacter indonesiensis</name>
    <dbReference type="NCBI Taxonomy" id="104101"/>
    <lineage>
        <taxon>Bacteria</taxon>
        <taxon>Pseudomonadati</taxon>
        <taxon>Pseudomonadota</taxon>
        <taxon>Alphaproteobacteria</taxon>
        <taxon>Acetobacterales</taxon>
        <taxon>Acetobacteraceae</taxon>
        <taxon>Acetobacter</taxon>
    </lineage>
</organism>
<dbReference type="Proteomes" id="UP000194641">
    <property type="component" value="Unassembled WGS sequence"/>
</dbReference>
<dbReference type="AlphaFoldDB" id="A0A252ANL2"/>
<protein>
    <submittedName>
        <fullName evidence="1">CRISPR-associated protein Cse1</fullName>
    </submittedName>
</protein>
<proteinExistence type="predicted"/>
<evidence type="ECO:0000313" key="2">
    <source>
        <dbReference type="Proteomes" id="UP000194641"/>
    </source>
</evidence>
<dbReference type="CDD" id="cd09729">
    <property type="entry name" value="Cse1_I-E"/>
    <property type="match status" value="1"/>
</dbReference>
<comment type="caution">
    <text evidence="1">The sequence shown here is derived from an EMBL/GenBank/DDBJ whole genome shotgun (WGS) entry which is preliminary data.</text>
</comment>
<dbReference type="EMBL" id="JOPA01000035">
    <property type="protein sequence ID" value="OUI91459.1"/>
    <property type="molecule type" value="Genomic_DNA"/>
</dbReference>
<dbReference type="RefSeq" id="WP_086659870.1">
    <property type="nucleotide sequence ID" value="NZ_JBJJWX010000010.1"/>
</dbReference>